<feature type="compositionally biased region" description="Basic and acidic residues" evidence="2">
    <location>
        <begin position="314"/>
        <end position="326"/>
    </location>
</feature>
<evidence type="ECO:0000313" key="4">
    <source>
        <dbReference type="Proteomes" id="UP000242501"/>
    </source>
</evidence>
<reference evidence="4" key="1">
    <citation type="submission" date="2016-09" db="EMBL/GenBank/DDBJ databases">
        <authorList>
            <person name="Varghese N."/>
            <person name="Submissions S."/>
        </authorList>
    </citation>
    <scope>NUCLEOTIDE SEQUENCE [LARGE SCALE GENOMIC DNA]</scope>
    <source>
        <strain evidence="4">ANC 4422</strain>
    </source>
</reference>
<feature type="compositionally biased region" description="Low complexity" evidence="2">
    <location>
        <begin position="611"/>
        <end position="620"/>
    </location>
</feature>
<accession>A0A1G6KHX2</accession>
<feature type="region of interest" description="Disordered" evidence="2">
    <location>
        <begin position="462"/>
        <end position="510"/>
    </location>
</feature>
<keyword evidence="4" id="KW-1185">Reference proteome</keyword>
<evidence type="ECO:0000256" key="2">
    <source>
        <dbReference type="SAM" id="MobiDB-lite"/>
    </source>
</evidence>
<evidence type="ECO:0008006" key="5">
    <source>
        <dbReference type="Google" id="ProtNLM"/>
    </source>
</evidence>
<dbReference type="STRING" id="1219383.SAMN05421733_1186"/>
<keyword evidence="1" id="KW-0175">Coiled coil</keyword>
<feature type="compositionally biased region" description="Basic and acidic residues" evidence="2">
    <location>
        <begin position="597"/>
        <end position="610"/>
    </location>
</feature>
<dbReference type="Proteomes" id="UP000242501">
    <property type="component" value="Unassembled WGS sequence"/>
</dbReference>
<dbReference type="AlphaFoldDB" id="A0A1G6KHX2"/>
<evidence type="ECO:0000313" key="3">
    <source>
        <dbReference type="EMBL" id="SDC29906.1"/>
    </source>
</evidence>
<name>A0A1G6KHX2_9GAMM</name>
<feature type="compositionally biased region" description="Basic and acidic residues" evidence="2">
    <location>
        <begin position="335"/>
        <end position="348"/>
    </location>
</feature>
<feature type="compositionally biased region" description="Basic and acidic residues" evidence="2">
    <location>
        <begin position="471"/>
        <end position="482"/>
    </location>
</feature>
<feature type="region of interest" description="Disordered" evidence="2">
    <location>
        <begin position="804"/>
        <end position="835"/>
    </location>
</feature>
<organism evidence="3 4">
    <name type="scientific">Acinetobacter boissieri</name>
    <dbReference type="NCBI Taxonomy" id="1219383"/>
    <lineage>
        <taxon>Bacteria</taxon>
        <taxon>Pseudomonadati</taxon>
        <taxon>Pseudomonadota</taxon>
        <taxon>Gammaproteobacteria</taxon>
        <taxon>Moraxellales</taxon>
        <taxon>Moraxellaceae</taxon>
        <taxon>Acinetobacter</taxon>
    </lineage>
</organism>
<evidence type="ECO:0000256" key="1">
    <source>
        <dbReference type="SAM" id="Coils"/>
    </source>
</evidence>
<feature type="region of interest" description="Disordered" evidence="2">
    <location>
        <begin position="597"/>
        <end position="620"/>
    </location>
</feature>
<dbReference type="EMBL" id="FMYL01000018">
    <property type="protein sequence ID" value="SDC29906.1"/>
    <property type="molecule type" value="Genomic_DNA"/>
</dbReference>
<sequence>MHIKFLKHGKGSAVHASAYVLDRLDHQRNIRAGVEVLRGDAMTFNAACIANPHLWKYTSGVIAWSKEDNPTDQQIEEVLNEFEKHAFAGLDPCQYHLFAVLHIDEDGSKHIHVLTPRLDLQTGKALNIAPPGHENHFDALRDYLNIKNGWSRPDDLLLMKTTQEPNHIAKLNKQAKKIVSNQILQDLPKKQFCNVIDNYVKTLLQTQIATDRKDIVECIRQLNDVENVKQSTNFLTVTLSNGKKHRLKGDFYTEEFEIRSFSEHLSAAAESRATASQLAEAIRDAQAVRNKYSDKRAAYHSKQHAFKASTTNDNRSRIAPELDIERNQQSVTRTHPRDDRGLQRENRHTDERIIKYRYVSDAKRSATHQFIFNLNREITDRNKSAIDEYQNRSSEFTELNSKPSRASSRSQETTYRDYRREFVERQTQDTEELSHFDCNSDVFHIDAFHDWLSALSSIHQQQINRSTKQNHLRERSNHREPKSIYQQQKIEHEDRNRSVPGSTKQLTERTERTIAEANRAIQRSRATITATDQGHHRREQEATNVNITSQFRDIKNRASRLFSNTFSKLSNKLIESITSTVRTSFESTKFAKDCREISRQQNDADPRENRATTNATNSSTLEDLTVQALRKLGNRVRESSEANDQAARNLKELNHLNRRLDNLIKDGIKIEPKPASQFKYIRYDSYYPDAVIRHKSLSMEQDHAFERRDAIRLIKIISKKTENVLDYMRNAGNNRDIYPPHFELINKMRKNDKRMLKYLDCQRILESQNKHLEIGIHEYKKCLDHFKKLENIYSAFKHPQPIEHEQPSIKVAKPLLNEPKRQNENSFDIDGMDGP</sequence>
<protein>
    <recommendedName>
        <fullName evidence="5">Relaxase/Mobilisation nuclease domain-containing protein</fullName>
    </recommendedName>
</protein>
<proteinExistence type="predicted"/>
<feature type="compositionally biased region" description="Polar residues" evidence="2">
    <location>
        <begin position="394"/>
        <end position="413"/>
    </location>
</feature>
<feature type="coiled-coil region" evidence="1">
    <location>
        <begin position="629"/>
        <end position="666"/>
    </location>
</feature>
<dbReference type="OrthoDB" id="5351104at2"/>
<feature type="region of interest" description="Disordered" evidence="2">
    <location>
        <begin position="305"/>
        <end position="348"/>
    </location>
</feature>
<feature type="region of interest" description="Disordered" evidence="2">
    <location>
        <begin position="394"/>
        <end position="414"/>
    </location>
</feature>
<gene>
    <name evidence="3" type="ORF">SAMN05421733_1186</name>
</gene>